<keyword evidence="3" id="KW-0524">Neurogenesis</keyword>
<sequence>MISAPSNTMAFPNYSYGMASMGYHGPANHGKIGSYPVNGLGLGGSGMDMIHPAMNPYPPAPTPRKQRRERTTFSRAQLDVLEALFQKTRYPDIFMREEVALKINLPESRVQVWFKNRRAKCRQQQKGNEAPKPRPKISTPKSGSKSPPPSSSSPGSPYKSSPPSAGSSTAPSSTVPSVPAIPASLPPTPSSSTPSIWSPVTLPQSMDMMGSAVSASGQCMQRPTYMPTAHQAYPTSHHQYSAAAAASAPASYYSEYLPPMQLPMMSAAAAQGSAAPAMYSTHGLYQPRLTSNGHLSPQGGPGSPPRNDLPADSWNKFDANKFQVL</sequence>
<evidence type="ECO:0000256" key="8">
    <source>
        <dbReference type="RuleBase" id="RU000682"/>
    </source>
</evidence>
<dbReference type="SMART" id="SM00389">
    <property type="entry name" value="HOX"/>
    <property type="match status" value="1"/>
</dbReference>
<dbReference type="Pfam" id="PF00046">
    <property type="entry name" value="Homeodomain"/>
    <property type="match status" value="1"/>
</dbReference>
<dbReference type="PANTHER" id="PTHR45793">
    <property type="entry name" value="HOMEOBOX PROTEIN"/>
    <property type="match status" value="1"/>
</dbReference>
<dbReference type="FunFam" id="1.10.10.60:FF:000068">
    <property type="entry name" value="Orthodenticle homeobox 1"/>
    <property type="match status" value="1"/>
</dbReference>
<evidence type="ECO:0000256" key="9">
    <source>
        <dbReference type="SAM" id="MobiDB-lite"/>
    </source>
</evidence>
<keyword evidence="2" id="KW-0217">Developmental protein</keyword>
<dbReference type="GO" id="GO:0007399">
    <property type="term" value="P:nervous system development"/>
    <property type="evidence" value="ECO:0007669"/>
    <property type="project" value="UniProtKB-KW"/>
</dbReference>
<organism evidence="11">
    <name type="scientific">Membranipora membranacea</name>
    <name type="common">Sea mat</name>
    <dbReference type="NCBI Taxonomy" id="95170"/>
    <lineage>
        <taxon>Eukaryota</taxon>
        <taxon>Metazoa</taxon>
        <taxon>Spiralia</taxon>
        <taxon>Lophotrochozoa</taxon>
        <taxon>Bryozoa</taxon>
        <taxon>Gymnolaemata</taxon>
        <taxon>Cheilostomatida</taxon>
        <taxon>Malacostegina</taxon>
        <taxon>Membraniporoidea</taxon>
        <taxon>Membraniporidae</taxon>
        <taxon>Membranipora</taxon>
    </lineage>
</organism>
<comment type="subcellular location">
    <subcellularLocation>
        <location evidence="1 7 8">Nucleus</location>
    </subcellularLocation>
</comment>
<dbReference type="CDD" id="cd00086">
    <property type="entry name" value="homeodomain"/>
    <property type="match status" value="1"/>
</dbReference>
<evidence type="ECO:0000256" key="2">
    <source>
        <dbReference type="ARBA" id="ARBA00022473"/>
    </source>
</evidence>
<keyword evidence="6 7" id="KW-0539">Nucleus</keyword>
<evidence type="ECO:0000256" key="3">
    <source>
        <dbReference type="ARBA" id="ARBA00022902"/>
    </source>
</evidence>
<dbReference type="SUPFAM" id="SSF46689">
    <property type="entry name" value="Homeodomain-like"/>
    <property type="match status" value="1"/>
</dbReference>
<evidence type="ECO:0000256" key="7">
    <source>
        <dbReference type="PROSITE-ProRule" id="PRU00108"/>
    </source>
</evidence>
<dbReference type="InterPro" id="IPR001356">
    <property type="entry name" value="HD"/>
</dbReference>
<dbReference type="GO" id="GO:0005634">
    <property type="term" value="C:nucleus"/>
    <property type="evidence" value="ECO:0007669"/>
    <property type="project" value="UniProtKB-SubCell"/>
</dbReference>
<feature type="compositionally biased region" description="Low complexity" evidence="9">
    <location>
        <begin position="152"/>
        <end position="183"/>
    </location>
</feature>
<dbReference type="AlphaFoldDB" id="A0A1W6AZH4"/>
<dbReference type="InterPro" id="IPR009057">
    <property type="entry name" value="Homeodomain-like_sf"/>
</dbReference>
<evidence type="ECO:0000256" key="4">
    <source>
        <dbReference type="ARBA" id="ARBA00023125"/>
    </source>
</evidence>
<feature type="compositionally biased region" description="Low complexity" evidence="9">
    <location>
        <begin position="190"/>
        <end position="199"/>
    </location>
</feature>
<dbReference type="Gene3D" id="1.10.10.60">
    <property type="entry name" value="Homeodomain-like"/>
    <property type="match status" value="1"/>
</dbReference>
<dbReference type="PANTHER" id="PTHR45793:SF5">
    <property type="entry name" value="HOMEOTIC PROTEIN OCELLILESS"/>
    <property type="match status" value="1"/>
</dbReference>
<evidence type="ECO:0000256" key="5">
    <source>
        <dbReference type="ARBA" id="ARBA00023155"/>
    </source>
</evidence>
<evidence type="ECO:0000256" key="1">
    <source>
        <dbReference type="ARBA" id="ARBA00004123"/>
    </source>
</evidence>
<keyword evidence="5 7" id="KW-0371">Homeobox</keyword>
<dbReference type="PROSITE" id="PS50071">
    <property type="entry name" value="HOMEOBOX_2"/>
    <property type="match status" value="1"/>
</dbReference>
<feature type="domain" description="Homeobox" evidence="10">
    <location>
        <begin position="64"/>
        <end position="124"/>
    </location>
</feature>
<dbReference type="GO" id="GO:0000978">
    <property type="term" value="F:RNA polymerase II cis-regulatory region sequence-specific DNA binding"/>
    <property type="evidence" value="ECO:0007669"/>
    <property type="project" value="TreeGrafter"/>
</dbReference>
<reference evidence="11" key="1">
    <citation type="journal article" date="2017" name="BMC Biol.">
        <title>Cleavage modification did not alter blastomere fates during bryozoan evolution.</title>
        <authorList>
            <person name="Vellutini B.C."/>
            <person name="Martin-Duran J.M."/>
            <person name="Hejnol A."/>
        </authorList>
    </citation>
    <scope>NUCLEOTIDE SEQUENCE</scope>
</reference>
<gene>
    <name evidence="11" type="primary">otx</name>
</gene>
<evidence type="ECO:0000256" key="6">
    <source>
        <dbReference type="ARBA" id="ARBA00023242"/>
    </source>
</evidence>
<dbReference type="InterPro" id="IPR017970">
    <property type="entry name" value="Homeobox_CS"/>
</dbReference>
<feature type="region of interest" description="Disordered" evidence="9">
    <location>
        <begin position="286"/>
        <end position="325"/>
    </location>
</feature>
<dbReference type="EMBL" id="KY565384">
    <property type="protein sequence ID" value="ARJ36943.1"/>
    <property type="molecule type" value="mRNA"/>
</dbReference>
<name>A0A1W6AZH4_MEMME</name>
<protein>
    <submittedName>
        <fullName evidence="11">Orthodenticle</fullName>
    </submittedName>
</protein>
<feature type="DNA-binding region" description="Homeobox" evidence="7">
    <location>
        <begin position="66"/>
        <end position="125"/>
    </location>
</feature>
<keyword evidence="4 7" id="KW-0238">DNA-binding</keyword>
<feature type="region of interest" description="Disordered" evidence="9">
    <location>
        <begin position="118"/>
        <end position="199"/>
    </location>
</feature>
<dbReference type="GO" id="GO:0045944">
    <property type="term" value="P:positive regulation of transcription by RNA polymerase II"/>
    <property type="evidence" value="ECO:0007669"/>
    <property type="project" value="UniProtKB-ARBA"/>
</dbReference>
<dbReference type="PROSITE" id="PS00027">
    <property type="entry name" value="HOMEOBOX_1"/>
    <property type="match status" value="1"/>
</dbReference>
<proteinExistence type="evidence at transcript level"/>
<evidence type="ECO:0000259" key="10">
    <source>
        <dbReference type="PROSITE" id="PS50071"/>
    </source>
</evidence>
<feature type="compositionally biased region" description="Low complexity" evidence="9">
    <location>
        <begin position="136"/>
        <end position="145"/>
    </location>
</feature>
<accession>A0A1W6AZH4</accession>
<evidence type="ECO:0000313" key="11">
    <source>
        <dbReference type="EMBL" id="ARJ36943.1"/>
    </source>
</evidence>
<dbReference type="GO" id="GO:0000981">
    <property type="term" value="F:DNA-binding transcription factor activity, RNA polymerase II-specific"/>
    <property type="evidence" value="ECO:0007669"/>
    <property type="project" value="InterPro"/>
</dbReference>